<evidence type="ECO:0000313" key="14">
    <source>
        <dbReference type="EMBL" id="ALG05140.1"/>
    </source>
</evidence>
<dbReference type="EMBL" id="KT390178">
    <property type="protein sequence ID" value="ALG05140.1"/>
    <property type="molecule type" value="mRNA"/>
</dbReference>
<proteinExistence type="evidence at transcript level"/>
<dbReference type="FunFam" id="1.10.630.10:FF:000026">
    <property type="entry name" value="Cytochrome P450 82C4"/>
    <property type="match status" value="1"/>
</dbReference>
<comment type="subcellular location">
    <subcellularLocation>
        <location evidence="1">Membrane</location>
    </subcellularLocation>
</comment>
<dbReference type="AlphaFoldDB" id="A0A0N9HTC4"/>
<evidence type="ECO:0000256" key="10">
    <source>
        <dbReference type="ARBA" id="ARBA00023136"/>
    </source>
</evidence>
<dbReference type="GO" id="GO:0004497">
    <property type="term" value="F:monooxygenase activity"/>
    <property type="evidence" value="ECO:0007669"/>
    <property type="project" value="UniProtKB-KW"/>
</dbReference>
<comment type="cofactor">
    <cofactor evidence="11">
        <name>heme</name>
        <dbReference type="ChEBI" id="CHEBI:30413"/>
    </cofactor>
</comment>
<evidence type="ECO:0000256" key="6">
    <source>
        <dbReference type="ARBA" id="ARBA00022723"/>
    </source>
</evidence>
<evidence type="ECO:0000256" key="5">
    <source>
        <dbReference type="ARBA" id="ARBA00022692"/>
    </source>
</evidence>
<keyword evidence="5 13" id="KW-0812">Transmembrane</keyword>
<feature type="binding site" description="axial binding residue" evidence="11">
    <location>
        <position position="454"/>
    </location>
    <ligand>
        <name>heme</name>
        <dbReference type="ChEBI" id="CHEBI:30413"/>
    </ligand>
    <ligandPart>
        <name>Fe</name>
        <dbReference type="ChEBI" id="CHEBI:18248"/>
    </ligandPart>
</feature>
<gene>
    <name evidence="14" type="primary">CYP14</name>
</gene>
<keyword evidence="12" id="KW-0503">Monooxygenase</keyword>
<keyword evidence="4 11" id="KW-0349">Heme</keyword>
<dbReference type="UniPathway" id="UPA00711"/>
<evidence type="ECO:0000256" key="3">
    <source>
        <dbReference type="ARBA" id="ARBA00010617"/>
    </source>
</evidence>
<protein>
    <submittedName>
        <fullName evidence="14">Cytochrome P450</fullName>
    </submittedName>
</protein>
<evidence type="ECO:0000256" key="12">
    <source>
        <dbReference type="RuleBase" id="RU000461"/>
    </source>
</evidence>
<sequence length="513" mass="58212">MDSILHLLPSFHLSTILTVSFSVLALYLIRIIFRRQNWRNSPPGPVGWPIVGYLPYVSGRLHEDFFHLSKTYGALFSIKLGMQPAIVISSPDMAKEFLRHKDATFSSRVITEAVKIGAYDATTLVFVPYGARWRLLRKIMTMEVFSSRAMELFQPARQQQVKDIINTLRSAAGSQTPVDIADAMFVVSTNIISNLICSKSLFNNTKKEGIKLKEMVGEALGTVGQPNVADVIPFLKPFDPQGLQRRVTKVAKRFDDFFEKLIDERLKERTKGLKANENGRLDLLDVFLDYKSDKKDEESFTRVDIKGMLMDMFTAGADTTSSTVEWGMTEILRNPRVYKKVLEELDQVVGRDRYVEETDIAKLPYFQAVTKEVFRLHPAVPFLIPRRADEDCEVCGYHVPKHAMVFVNVWGISRDPNVWSDPCEFKPERFLGSDVDVKGLDFELLPFGTGRRSCAGMPLGNRMVQYSLASVIHAFEWEFPLDIVQDVSEKAGVTLQKAKTLVGIPKLRLEHYV</sequence>
<evidence type="ECO:0000256" key="9">
    <source>
        <dbReference type="ARBA" id="ARBA00023004"/>
    </source>
</evidence>
<evidence type="ECO:0000256" key="13">
    <source>
        <dbReference type="SAM" id="Phobius"/>
    </source>
</evidence>
<dbReference type="SUPFAM" id="SSF48264">
    <property type="entry name" value="Cytochrome P450"/>
    <property type="match status" value="1"/>
</dbReference>
<dbReference type="PANTHER" id="PTHR47950">
    <property type="entry name" value="CYTOCHROME P450, FAMILY 76, SUBFAMILY C, POLYPEPTIDE 5-RELATED"/>
    <property type="match status" value="1"/>
</dbReference>
<dbReference type="PANTHER" id="PTHR47950:SF41">
    <property type="entry name" value="(S)-N-METHYLCOCLAURINE 3'-HYDROXYLASE ISOZYME 2-RELATED"/>
    <property type="match status" value="1"/>
</dbReference>
<name>A0A0N9HTC4_SINHE</name>
<dbReference type="PRINTS" id="PR00385">
    <property type="entry name" value="P450"/>
</dbReference>
<evidence type="ECO:0000256" key="11">
    <source>
        <dbReference type="PIRSR" id="PIRSR602401-1"/>
    </source>
</evidence>
<dbReference type="GO" id="GO:0016020">
    <property type="term" value="C:membrane"/>
    <property type="evidence" value="ECO:0007669"/>
    <property type="project" value="UniProtKB-SubCell"/>
</dbReference>
<dbReference type="GO" id="GO:0009699">
    <property type="term" value="P:phenylpropanoid biosynthetic process"/>
    <property type="evidence" value="ECO:0007669"/>
    <property type="project" value="UniProtKB-UniPathway"/>
</dbReference>
<dbReference type="InterPro" id="IPR036396">
    <property type="entry name" value="Cyt_P450_sf"/>
</dbReference>
<organism evidence="14">
    <name type="scientific">Sinopodophyllum hexandrum</name>
    <name type="common">Himalayan may apple</name>
    <name type="synonym">Podophyllum hexandrum</name>
    <dbReference type="NCBI Taxonomy" id="93608"/>
    <lineage>
        <taxon>Eukaryota</taxon>
        <taxon>Viridiplantae</taxon>
        <taxon>Streptophyta</taxon>
        <taxon>Embryophyta</taxon>
        <taxon>Tracheophyta</taxon>
        <taxon>Spermatophyta</taxon>
        <taxon>Magnoliopsida</taxon>
        <taxon>Ranunculales</taxon>
        <taxon>Berberidaceae</taxon>
        <taxon>Podophylloideae</taxon>
        <taxon>Podophylleae</taxon>
        <taxon>Sinopodophyllum</taxon>
    </lineage>
</organism>
<keyword evidence="10 13" id="KW-0472">Membrane</keyword>
<keyword evidence="7 13" id="KW-1133">Transmembrane helix</keyword>
<comment type="similarity">
    <text evidence="3 12">Belongs to the cytochrome P450 family.</text>
</comment>
<evidence type="ECO:0000256" key="4">
    <source>
        <dbReference type="ARBA" id="ARBA00022617"/>
    </source>
</evidence>
<evidence type="ECO:0000256" key="2">
    <source>
        <dbReference type="ARBA" id="ARBA00004928"/>
    </source>
</evidence>
<dbReference type="PRINTS" id="PR00463">
    <property type="entry name" value="EP450I"/>
</dbReference>
<keyword evidence="6 11" id="KW-0479">Metal-binding</keyword>
<comment type="pathway">
    <text evidence="2">Aromatic compound metabolism; phenylpropanoid biosynthesis.</text>
</comment>
<dbReference type="GO" id="GO:0020037">
    <property type="term" value="F:heme binding"/>
    <property type="evidence" value="ECO:0007669"/>
    <property type="project" value="InterPro"/>
</dbReference>
<keyword evidence="9 11" id="KW-0408">Iron</keyword>
<dbReference type="Pfam" id="PF00067">
    <property type="entry name" value="p450"/>
    <property type="match status" value="1"/>
</dbReference>
<evidence type="ECO:0000256" key="8">
    <source>
        <dbReference type="ARBA" id="ARBA00023002"/>
    </source>
</evidence>
<dbReference type="GO" id="GO:0016705">
    <property type="term" value="F:oxidoreductase activity, acting on paired donors, with incorporation or reduction of molecular oxygen"/>
    <property type="evidence" value="ECO:0007669"/>
    <property type="project" value="InterPro"/>
</dbReference>
<evidence type="ECO:0000256" key="7">
    <source>
        <dbReference type="ARBA" id="ARBA00022989"/>
    </source>
</evidence>
<reference evidence="14" key="1">
    <citation type="journal article" date="2015" name="Science">
        <title>Six enzymes from mayapple that complete the biosynthetic pathway to the etoposide aglycone.</title>
        <authorList>
            <person name="Lau W."/>
            <person name="Sattely E.S."/>
        </authorList>
    </citation>
    <scope>NUCLEOTIDE SEQUENCE</scope>
</reference>
<dbReference type="PROSITE" id="PS00086">
    <property type="entry name" value="CYTOCHROME_P450"/>
    <property type="match status" value="1"/>
</dbReference>
<dbReference type="InterPro" id="IPR002401">
    <property type="entry name" value="Cyt_P450_E_grp-I"/>
</dbReference>
<dbReference type="Gene3D" id="1.10.630.10">
    <property type="entry name" value="Cytochrome P450"/>
    <property type="match status" value="1"/>
</dbReference>
<evidence type="ECO:0000256" key="1">
    <source>
        <dbReference type="ARBA" id="ARBA00004370"/>
    </source>
</evidence>
<dbReference type="GO" id="GO:0005506">
    <property type="term" value="F:iron ion binding"/>
    <property type="evidence" value="ECO:0007669"/>
    <property type="project" value="InterPro"/>
</dbReference>
<dbReference type="InterPro" id="IPR001128">
    <property type="entry name" value="Cyt_P450"/>
</dbReference>
<dbReference type="CDD" id="cd11073">
    <property type="entry name" value="CYP76-like"/>
    <property type="match status" value="1"/>
</dbReference>
<feature type="transmembrane region" description="Helical" evidence="13">
    <location>
        <begin position="12"/>
        <end position="33"/>
    </location>
</feature>
<accession>A0A0N9HTC4</accession>
<keyword evidence="8 12" id="KW-0560">Oxidoreductase</keyword>
<dbReference type="InterPro" id="IPR017972">
    <property type="entry name" value="Cyt_P450_CS"/>
</dbReference>